<name>A0ABV2V7E2_9ACTN</name>
<dbReference type="RefSeq" id="WP_355402444.1">
    <property type="nucleotide sequence ID" value="NZ_JBEXPZ010000057.1"/>
</dbReference>
<evidence type="ECO:0000259" key="2">
    <source>
        <dbReference type="Pfam" id="PF03771"/>
    </source>
</evidence>
<comment type="caution">
    <text evidence="3">The sequence shown here is derived from an EMBL/GenBank/DDBJ whole genome shotgun (WGS) entry which is preliminary data.</text>
</comment>
<feature type="domain" description="DUF317" evidence="2">
    <location>
        <begin position="78"/>
        <end position="144"/>
    </location>
</feature>
<feature type="domain" description="DUF317" evidence="2">
    <location>
        <begin position="196"/>
        <end position="244"/>
    </location>
</feature>
<gene>
    <name evidence="3" type="ORF">ABZZ21_35320</name>
</gene>
<dbReference type="InterPro" id="IPR005523">
    <property type="entry name" value="DUF317_SPDY"/>
</dbReference>
<evidence type="ECO:0000313" key="3">
    <source>
        <dbReference type="EMBL" id="MET9849728.1"/>
    </source>
</evidence>
<feature type="compositionally biased region" description="Basic and acidic residues" evidence="1">
    <location>
        <begin position="23"/>
        <end position="32"/>
    </location>
</feature>
<feature type="region of interest" description="Disordered" evidence="1">
    <location>
        <begin position="15"/>
        <end position="38"/>
    </location>
</feature>
<proteinExistence type="predicted"/>
<evidence type="ECO:0000313" key="4">
    <source>
        <dbReference type="Proteomes" id="UP001550210"/>
    </source>
</evidence>
<accession>A0ABV2V7E2</accession>
<dbReference type="EMBL" id="JBEXPZ010000057">
    <property type="protein sequence ID" value="MET9849728.1"/>
    <property type="molecule type" value="Genomic_DNA"/>
</dbReference>
<protein>
    <submittedName>
        <fullName evidence="3">DUF317 domain-containing protein</fullName>
    </submittedName>
</protein>
<keyword evidence="4" id="KW-1185">Reference proteome</keyword>
<dbReference type="Pfam" id="PF03771">
    <property type="entry name" value="SPDY"/>
    <property type="match status" value="2"/>
</dbReference>
<reference evidence="3 4" key="1">
    <citation type="submission" date="2024-06" db="EMBL/GenBank/DDBJ databases">
        <title>The Natural Products Discovery Center: Release of the First 8490 Sequenced Strains for Exploring Actinobacteria Biosynthetic Diversity.</title>
        <authorList>
            <person name="Kalkreuter E."/>
            <person name="Kautsar S.A."/>
            <person name="Yang D."/>
            <person name="Bader C.D."/>
            <person name="Teijaro C.N."/>
            <person name="Fluegel L."/>
            <person name="Davis C.M."/>
            <person name="Simpson J.R."/>
            <person name="Lauterbach L."/>
            <person name="Steele A.D."/>
            <person name="Gui C."/>
            <person name="Meng S."/>
            <person name="Li G."/>
            <person name="Viehrig K."/>
            <person name="Ye F."/>
            <person name="Su P."/>
            <person name="Kiefer A.F."/>
            <person name="Nichols A."/>
            <person name="Cepeda A.J."/>
            <person name="Yan W."/>
            <person name="Fan B."/>
            <person name="Jiang Y."/>
            <person name="Adhikari A."/>
            <person name="Zheng C.-J."/>
            <person name="Schuster L."/>
            <person name="Cowan T.M."/>
            <person name="Smanski M.J."/>
            <person name="Chevrette M.G."/>
            <person name="De Carvalho L.P.S."/>
            <person name="Shen B."/>
        </authorList>
    </citation>
    <scope>NUCLEOTIDE SEQUENCE [LARGE SCALE GENOMIC DNA]</scope>
    <source>
        <strain evidence="3 4">NPDC006434</strain>
    </source>
</reference>
<dbReference type="Proteomes" id="UP001550210">
    <property type="component" value="Unassembled WGS sequence"/>
</dbReference>
<organism evidence="3 4">
    <name type="scientific">Streptomyces ossamyceticus</name>
    <dbReference type="NCBI Taxonomy" id="249581"/>
    <lineage>
        <taxon>Bacteria</taxon>
        <taxon>Bacillati</taxon>
        <taxon>Actinomycetota</taxon>
        <taxon>Actinomycetes</taxon>
        <taxon>Kitasatosporales</taxon>
        <taxon>Streptomycetaceae</taxon>
        <taxon>Streptomyces</taxon>
    </lineage>
</organism>
<sequence length="263" mass="28572">MSTYNALLETTPKYTEAPLHPHHPSESSRPDSPDPVYWVTPRHLAGDDGALAERIGDTLSDLGWRMWSTSRHTLLYVSPDGLRGAEWILAAYPFELGGLPVAWQLSARPHATTAMAEWNAYFTTGVAHEALADLLMAIDAREAPDVGFEGPETVLDALSAQGWIRDVDRPRTTVMDPGFSACVSLEMLPPLIEDADPRPDLVGWQAWAEPVPGAPYLWCASFSASVPHDLVAAFASSLASPVPVPRRTVPASAEGRLTVVRRS</sequence>
<evidence type="ECO:0000256" key="1">
    <source>
        <dbReference type="SAM" id="MobiDB-lite"/>
    </source>
</evidence>